<protein>
    <recommendedName>
        <fullName evidence="1">Dit-like phage tail protein N-terminal domain-containing protein</fullName>
    </recommendedName>
</protein>
<proteinExistence type="predicted"/>
<sequence>MEFWLMQNEDKFQLPVPPAEYNLPNEINVDVFNVENLGEVSFIGKSKLSNISLNSFFPNQKYNFCQYSNFPEPYECVKLIKKWQQSGKPIRLVITETDVNMLCTIEKFTYGEKFGDRDVYFTLDLREYRKLEGMYFNVS</sequence>
<evidence type="ECO:0000313" key="3">
    <source>
        <dbReference type="Proteomes" id="UP000622687"/>
    </source>
</evidence>
<dbReference type="InterPro" id="IPR048494">
    <property type="entry name" value="Dit-like_N"/>
</dbReference>
<evidence type="ECO:0000259" key="1">
    <source>
        <dbReference type="Pfam" id="PF21821"/>
    </source>
</evidence>
<name>A0A934HZ49_9CLOT</name>
<dbReference type="Proteomes" id="UP000622687">
    <property type="component" value="Unassembled WGS sequence"/>
</dbReference>
<comment type="caution">
    <text evidence="2">The sequence shown here is derived from an EMBL/GenBank/DDBJ whole genome shotgun (WGS) entry which is preliminary data.</text>
</comment>
<reference evidence="2" key="1">
    <citation type="submission" date="2020-12" db="EMBL/GenBank/DDBJ databases">
        <title>Clostridium thailandense sp. nov., a novel acetogenic bacterium isolated from peat land soil in Thailand.</title>
        <authorList>
            <person name="Chaikitkaew S."/>
            <person name="Birkeland N.K."/>
        </authorList>
    </citation>
    <scope>NUCLEOTIDE SEQUENCE</scope>
    <source>
        <strain evidence="2">DSM 17425</strain>
    </source>
</reference>
<dbReference type="AlphaFoldDB" id="A0A934HZ49"/>
<dbReference type="RefSeq" id="WP_211143170.1">
    <property type="nucleotide sequence ID" value="NZ_JAEEGB010000015.1"/>
</dbReference>
<dbReference type="EMBL" id="JAEEGB010000015">
    <property type="protein sequence ID" value="MBI6873742.1"/>
    <property type="molecule type" value="Genomic_DNA"/>
</dbReference>
<feature type="domain" description="Dit-like phage tail protein N-terminal" evidence="1">
    <location>
        <begin position="47"/>
        <end position="130"/>
    </location>
</feature>
<keyword evidence="3" id="KW-1185">Reference proteome</keyword>
<accession>A0A934HZ49</accession>
<organism evidence="2 3">
    <name type="scientific">Clostridium aciditolerans</name>
    <dbReference type="NCBI Taxonomy" id="339861"/>
    <lineage>
        <taxon>Bacteria</taxon>
        <taxon>Bacillati</taxon>
        <taxon>Bacillota</taxon>
        <taxon>Clostridia</taxon>
        <taxon>Eubacteriales</taxon>
        <taxon>Clostridiaceae</taxon>
        <taxon>Clostridium</taxon>
    </lineage>
</organism>
<gene>
    <name evidence="2" type="ORF">I6U51_13640</name>
</gene>
<evidence type="ECO:0000313" key="2">
    <source>
        <dbReference type="EMBL" id="MBI6873742.1"/>
    </source>
</evidence>
<dbReference type="Pfam" id="PF21821">
    <property type="entry name" value="Dit_like"/>
    <property type="match status" value="1"/>
</dbReference>